<protein>
    <recommendedName>
        <fullName evidence="1">DUF6922 domain-containing protein</fullName>
    </recommendedName>
</protein>
<accession>A0A1F6CIU3</accession>
<dbReference type="Proteomes" id="UP000178815">
    <property type="component" value="Unassembled WGS sequence"/>
</dbReference>
<comment type="caution">
    <text evidence="2">The sequence shown here is derived from an EMBL/GenBank/DDBJ whole genome shotgun (WGS) entry which is preliminary data.</text>
</comment>
<proteinExistence type="predicted"/>
<sequence length="82" mass="9110">MISIPASAVRLFWDVNPRTLDLAAHKGVIIERMLNYGTLDDWRWLISTYGLSVVRDALTGRGSVRQSGIRKESAGLAALLIR</sequence>
<name>A0A1F6CIU3_9BACT</name>
<dbReference type="Pfam" id="PF21956">
    <property type="entry name" value="DUF6922"/>
    <property type="match status" value="1"/>
</dbReference>
<gene>
    <name evidence="2" type="ORF">A2678_02405</name>
</gene>
<dbReference type="STRING" id="1798481.A2678_02405"/>
<reference evidence="2 3" key="1">
    <citation type="journal article" date="2016" name="Nat. Commun.">
        <title>Thousands of microbial genomes shed light on interconnected biogeochemical processes in an aquifer system.</title>
        <authorList>
            <person name="Anantharaman K."/>
            <person name="Brown C.T."/>
            <person name="Hug L.A."/>
            <person name="Sharon I."/>
            <person name="Castelle C.J."/>
            <person name="Probst A.J."/>
            <person name="Thomas B.C."/>
            <person name="Singh A."/>
            <person name="Wilkins M.J."/>
            <person name="Karaoz U."/>
            <person name="Brodie E.L."/>
            <person name="Williams K.H."/>
            <person name="Hubbard S.S."/>
            <person name="Banfield J.F."/>
        </authorList>
    </citation>
    <scope>NUCLEOTIDE SEQUENCE [LARGE SCALE GENOMIC DNA]</scope>
</reference>
<feature type="domain" description="DUF6922" evidence="1">
    <location>
        <begin position="10"/>
        <end position="58"/>
    </location>
</feature>
<dbReference type="EMBL" id="MFKU01000006">
    <property type="protein sequence ID" value="OGG48900.1"/>
    <property type="molecule type" value="Genomic_DNA"/>
</dbReference>
<evidence type="ECO:0000313" key="2">
    <source>
        <dbReference type="EMBL" id="OGG48900.1"/>
    </source>
</evidence>
<evidence type="ECO:0000313" key="3">
    <source>
        <dbReference type="Proteomes" id="UP000178815"/>
    </source>
</evidence>
<dbReference type="InterPro" id="IPR053830">
    <property type="entry name" value="DUF6922"/>
</dbReference>
<evidence type="ECO:0000259" key="1">
    <source>
        <dbReference type="Pfam" id="PF21956"/>
    </source>
</evidence>
<organism evidence="2 3">
    <name type="scientific">Candidatus Kaiserbacteria bacterium RIFCSPHIGHO2_01_FULL_53_31</name>
    <dbReference type="NCBI Taxonomy" id="1798481"/>
    <lineage>
        <taxon>Bacteria</taxon>
        <taxon>Candidatus Kaiseribacteriota</taxon>
    </lineage>
</organism>
<dbReference type="AlphaFoldDB" id="A0A1F6CIU3"/>